<dbReference type="Proteomes" id="UP000006222">
    <property type="component" value="Unassembled WGS sequence"/>
</dbReference>
<gene>
    <name evidence="1" type="ORF">RBWH47_04660</name>
</gene>
<name>F2ASH3_RHOBT</name>
<proteinExistence type="predicted"/>
<comment type="caution">
    <text evidence="1">The sequence shown here is derived from an EMBL/GenBank/DDBJ whole genome shotgun (WGS) entry which is preliminary data.</text>
</comment>
<evidence type="ECO:0000313" key="1">
    <source>
        <dbReference type="EMBL" id="EGF27420.1"/>
    </source>
</evidence>
<dbReference type="AlphaFoldDB" id="F2ASH3"/>
<accession>F2ASH3</accession>
<reference evidence="1 2" key="1">
    <citation type="journal article" date="2013" name="Mar. Genomics">
        <title>Expression of sulfatases in Rhodopirellula baltica and the diversity of sulfatases in the genus Rhodopirellula.</title>
        <authorList>
            <person name="Wegner C.E."/>
            <person name="Richter-Heitmann T."/>
            <person name="Klindworth A."/>
            <person name="Klockow C."/>
            <person name="Richter M."/>
            <person name="Achstetter T."/>
            <person name="Glockner F.O."/>
            <person name="Harder J."/>
        </authorList>
    </citation>
    <scope>NUCLEOTIDE SEQUENCE [LARGE SCALE GENOMIC DNA]</scope>
    <source>
        <strain evidence="1 2">WH47</strain>
    </source>
</reference>
<protein>
    <submittedName>
        <fullName evidence="1">Uncharacterized protein</fullName>
    </submittedName>
</protein>
<evidence type="ECO:0000313" key="2">
    <source>
        <dbReference type="Proteomes" id="UP000006222"/>
    </source>
</evidence>
<dbReference type="EMBL" id="AFAR01000143">
    <property type="protein sequence ID" value="EGF27420.1"/>
    <property type="molecule type" value="Genomic_DNA"/>
</dbReference>
<organism evidence="1 2">
    <name type="scientific">Rhodopirellula baltica WH47</name>
    <dbReference type="NCBI Taxonomy" id="991778"/>
    <lineage>
        <taxon>Bacteria</taxon>
        <taxon>Pseudomonadati</taxon>
        <taxon>Planctomycetota</taxon>
        <taxon>Planctomycetia</taxon>
        <taxon>Pirellulales</taxon>
        <taxon>Pirellulaceae</taxon>
        <taxon>Rhodopirellula</taxon>
    </lineage>
</organism>
<sequence>MDGTSPLMLEHRVLVQLNREVATRSAFAVYSAERSHWMVTLLLSGSVSELQNPVLTYSNR</sequence>